<keyword evidence="4" id="KW-1185">Reference proteome</keyword>
<sequence length="860" mass="89444">MNSALMAFDLNNAQMLSSGLYAGSVVFNYGFKAIATYGVIVGLLMIFVTKKPLHFIATALIGYGVMHILFATDALQSSPSSTSSTLSMSVISDDVYAGFSPATASPISKIITFRDPGLNAKQESMDTYGTTTYEVLAALGDGSDVVASADTSNIAGPTFDPKQMTVFVMPSTRTSDSDSWRALPAAGSQYGGAFSKAMMFAHNTGMRVAFASAHHLDAESLFDSVVDWAASQGPANSPEQTKQAMLDNTYASLSGGGTVALRAPTYQHYPGGVSGYANRLSTIVKNPMTVFTSKTADASSFIDPSKPSIGRMDTISKKYGYDSNDTGVSAEYYLQTHIPLYESQCAQEPVLSTAENAQEFMNGLNPCATFRSRPFSYLSNTPGKMASVKGLDQALEKTSKTVDNVSQWLNNGSSWKAIGGAASFVSGTFNLPVTSAPACTAAKSLGDLKHIYEEWSKSEAPQALSRRGCLKLAQNISAAQQAIAETMDENDDIIDGFYSKQSSYALEASSAYAVSVNVGTEALALHEANFAGIDNVLQGLEKSILTSSLPPVQLKSDIVVENLSAPSIVSPGMAAGTVATLGFTTAEVSAMIDGKASYFTRTWDGLKNLGTKAVTAVKSTGAKVANSSVRALKSISPFEWITKAAKWIGVLLALLPVIAILSLYATAYFTITAHSMAIFAMLPIASSLVYARMMTSTASDEAQGGVANFPVLKTLVIIPAVVGLENVAIGAAGPLVMSFFHSSVGILLKSLAIVGGALVESVTLGVFEFDITGMLLNTLKPLGAIIVMFVVAKAALKLLPGGVGSGASMEQSASAAMPSAPAGGGGGGSNKSDSGSSSGSKSAVTPTTSTELGHNIAAKS</sequence>
<name>A0A9X4RLI1_9BACT</name>
<evidence type="ECO:0000256" key="1">
    <source>
        <dbReference type="SAM" id="MobiDB-lite"/>
    </source>
</evidence>
<evidence type="ECO:0000313" key="4">
    <source>
        <dbReference type="Proteomes" id="UP001154240"/>
    </source>
</evidence>
<keyword evidence="2" id="KW-1133">Transmembrane helix</keyword>
<comment type="caution">
    <text evidence="3">The sequence shown here is derived from an EMBL/GenBank/DDBJ whole genome shotgun (WGS) entry which is preliminary data.</text>
</comment>
<feature type="transmembrane region" description="Helical" evidence="2">
    <location>
        <begin position="647"/>
        <end position="669"/>
    </location>
</feature>
<reference evidence="3" key="2">
    <citation type="submission" date="2022-10" db="EMBL/GenBank/DDBJ databases">
        <authorList>
            <person name="Aronson H.S."/>
        </authorList>
    </citation>
    <scope>NUCLEOTIDE SEQUENCE</scope>
    <source>
        <strain evidence="3">RS19-109</strain>
    </source>
</reference>
<dbReference type="EMBL" id="JAPHEH010000001">
    <property type="protein sequence ID" value="MDG4475385.1"/>
    <property type="molecule type" value="Genomic_DNA"/>
</dbReference>
<dbReference type="AlphaFoldDB" id="A0A9X4RLI1"/>
<feature type="transmembrane region" description="Helical" evidence="2">
    <location>
        <begin position="20"/>
        <end position="48"/>
    </location>
</feature>
<feature type="transmembrane region" description="Helical" evidence="2">
    <location>
        <begin position="746"/>
        <end position="767"/>
    </location>
</feature>
<gene>
    <name evidence="3" type="ORF">OLX77_04320</name>
</gene>
<evidence type="ECO:0000256" key="2">
    <source>
        <dbReference type="SAM" id="Phobius"/>
    </source>
</evidence>
<feature type="transmembrane region" description="Helical" evidence="2">
    <location>
        <begin position="676"/>
        <end position="695"/>
    </location>
</feature>
<feature type="compositionally biased region" description="Low complexity" evidence="1">
    <location>
        <begin position="830"/>
        <end position="843"/>
    </location>
</feature>
<feature type="transmembrane region" description="Helical" evidence="2">
    <location>
        <begin position="715"/>
        <end position="739"/>
    </location>
</feature>
<protein>
    <submittedName>
        <fullName evidence="3">Uncharacterized protein</fullName>
    </submittedName>
</protein>
<keyword evidence="2" id="KW-0472">Membrane</keyword>
<proteinExistence type="predicted"/>
<feature type="transmembrane region" description="Helical" evidence="2">
    <location>
        <begin position="779"/>
        <end position="799"/>
    </location>
</feature>
<keyword evidence="2" id="KW-0812">Transmembrane</keyword>
<accession>A0A9X4RLI1</accession>
<reference evidence="3" key="1">
    <citation type="journal article" date="2022" name="bioRxiv">
        <title>Thiovibrio frasassiensisgen. nov., sp. nov., an autotrophic, elemental sulfur disproportionating bacterium isolated from sulfidic karst sediment, and proposal of Thiovibrionaceae fam. nov.</title>
        <authorList>
            <person name="Aronson H."/>
            <person name="Thomas C."/>
            <person name="Bhattacharyya M."/>
            <person name="Eckstein S."/>
            <person name="Jensen S."/>
            <person name="Barco R."/>
            <person name="Macalady J."/>
            <person name="Amend J."/>
        </authorList>
    </citation>
    <scope>NUCLEOTIDE SEQUENCE</scope>
    <source>
        <strain evidence="3">RS19-109</strain>
    </source>
</reference>
<dbReference type="RefSeq" id="WP_307632358.1">
    <property type="nucleotide sequence ID" value="NZ_JAPHEH010000001.1"/>
</dbReference>
<evidence type="ECO:0000313" key="3">
    <source>
        <dbReference type="EMBL" id="MDG4475385.1"/>
    </source>
</evidence>
<organism evidence="3 4">
    <name type="scientific">Thiovibrio frasassiensis</name>
    <dbReference type="NCBI Taxonomy" id="2984131"/>
    <lineage>
        <taxon>Bacteria</taxon>
        <taxon>Pseudomonadati</taxon>
        <taxon>Thermodesulfobacteriota</taxon>
        <taxon>Desulfobulbia</taxon>
        <taxon>Desulfobulbales</taxon>
        <taxon>Thiovibrionaceae</taxon>
        <taxon>Thiovibrio</taxon>
    </lineage>
</organism>
<feature type="transmembrane region" description="Helical" evidence="2">
    <location>
        <begin position="55"/>
        <end position="75"/>
    </location>
</feature>
<feature type="region of interest" description="Disordered" evidence="1">
    <location>
        <begin position="814"/>
        <end position="860"/>
    </location>
</feature>
<dbReference type="Proteomes" id="UP001154240">
    <property type="component" value="Unassembled WGS sequence"/>
</dbReference>